<evidence type="ECO:0000313" key="1">
    <source>
        <dbReference type="EMBL" id="GAA4932066.1"/>
    </source>
</evidence>
<comment type="caution">
    <text evidence="1">The sequence shown here is derived from an EMBL/GenBank/DDBJ whole genome shotgun (WGS) entry which is preliminary data.</text>
</comment>
<name>A0AAV3TXP4_9ALTE</name>
<evidence type="ECO:0000313" key="2">
    <source>
        <dbReference type="Proteomes" id="UP001409585"/>
    </source>
</evidence>
<dbReference type="AlphaFoldDB" id="A0AAV3TXP4"/>
<dbReference type="EMBL" id="BAABLX010000004">
    <property type="protein sequence ID" value="GAA4932066.1"/>
    <property type="molecule type" value="Genomic_DNA"/>
</dbReference>
<sequence>MSKYIGCIINELEESEVVGDDFRLFVILLTIDDDGEIIATESEMPIGRIGVDIEHQECLFHIVPDEEPIEISEAYAELASIDSTFSLVSASEQEFDDSWVRIDNPVIGFGENIDEKRFFIVCKA</sequence>
<organism evidence="1 2">
    <name type="scientific">Halioxenophilus aromaticivorans</name>
    <dbReference type="NCBI Taxonomy" id="1306992"/>
    <lineage>
        <taxon>Bacteria</taxon>
        <taxon>Pseudomonadati</taxon>
        <taxon>Pseudomonadota</taxon>
        <taxon>Gammaproteobacteria</taxon>
        <taxon>Alteromonadales</taxon>
        <taxon>Alteromonadaceae</taxon>
        <taxon>Halioxenophilus</taxon>
    </lineage>
</organism>
<proteinExistence type="predicted"/>
<dbReference type="Proteomes" id="UP001409585">
    <property type="component" value="Unassembled WGS sequence"/>
</dbReference>
<protein>
    <recommendedName>
        <fullName evidence="3">Integron gene cassette protein</fullName>
    </recommendedName>
</protein>
<accession>A0AAV3TXP4</accession>
<evidence type="ECO:0008006" key="3">
    <source>
        <dbReference type="Google" id="ProtNLM"/>
    </source>
</evidence>
<keyword evidence="2" id="KW-1185">Reference proteome</keyword>
<gene>
    <name evidence="1" type="ORF">GCM10025791_05560</name>
</gene>
<dbReference type="RefSeq" id="WP_345416704.1">
    <property type="nucleotide sequence ID" value="NZ_AP031496.1"/>
</dbReference>
<reference evidence="2" key="1">
    <citation type="journal article" date="2019" name="Int. J. Syst. Evol. Microbiol.">
        <title>The Global Catalogue of Microorganisms (GCM) 10K type strain sequencing project: providing services to taxonomists for standard genome sequencing and annotation.</title>
        <authorList>
            <consortium name="The Broad Institute Genomics Platform"/>
            <consortium name="The Broad Institute Genome Sequencing Center for Infectious Disease"/>
            <person name="Wu L."/>
            <person name="Ma J."/>
        </authorList>
    </citation>
    <scope>NUCLEOTIDE SEQUENCE [LARGE SCALE GENOMIC DNA]</scope>
    <source>
        <strain evidence="2">JCM 19134</strain>
    </source>
</reference>